<dbReference type="AlphaFoldDB" id="A0A964UZ30"/>
<dbReference type="CDD" id="cd07247">
    <property type="entry name" value="SgaA_N_like"/>
    <property type="match status" value="1"/>
</dbReference>
<dbReference type="Pfam" id="PF00903">
    <property type="entry name" value="Glyoxalase"/>
    <property type="match status" value="2"/>
</dbReference>
<protein>
    <submittedName>
        <fullName evidence="2">VOC family protein</fullName>
    </submittedName>
</protein>
<feature type="domain" description="VOC" evidence="1">
    <location>
        <begin position="137"/>
        <end position="258"/>
    </location>
</feature>
<reference evidence="2" key="1">
    <citation type="submission" date="2020-01" db="EMBL/GenBank/DDBJ databases">
        <title>Whole-genome analyses of novel actinobacteria.</title>
        <authorList>
            <person name="Sahin N."/>
        </authorList>
    </citation>
    <scope>NUCLEOTIDE SEQUENCE</scope>
    <source>
        <strain evidence="2">YC537</strain>
    </source>
</reference>
<comment type="caution">
    <text evidence="2">The sequence shown here is derived from an EMBL/GenBank/DDBJ whole genome shotgun (WGS) entry which is preliminary data.</text>
</comment>
<dbReference type="RefSeq" id="WP_161705918.1">
    <property type="nucleotide sequence ID" value="NZ_JAAAHS010000659.1"/>
</dbReference>
<gene>
    <name evidence="2" type="ORF">GUY60_37170</name>
</gene>
<organism evidence="2 3">
    <name type="scientific">Streptomyces boluensis</name>
    <dbReference type="NCBI Taxonomy" id="1775135"/>
    <lineage>
        <taxon>Bacteria</taxon>
        <taxon>Bacillati</taxon>
        <taxon>Actinomycetota</taxon>
        <taxon>Actinomycetes</taxon>
        <taxon>Kitasatosporales</taxon>
        <taxon>Streptomycetaceae</taxon>
        <taxon>Streptomyces</taxon>
    </lineage>
</organism>
<dbReference type="InterPro" id="IPR037523">
    <property type="entry name" value="VOC_core"/>
</dbReference>
<proteinExistence type="predicted"/>
<dbReference type="EMBL" id="JAAAHS010000659">
    <property type="protein sequence ID" value="NBE56953.1"/>
    <property type="molecule type" value="Genomic_DNA"/>
</dbReference>
<dbReference type="PROSITE" id="PS51819">
    <property type="entry name" value="VOC"/>
    <property type="match status" value="2"/>
</dbReference>
<dbReference type="Gene3D" id="3.10.180.10">
    <property type="entry name" value="2,3-Dihydroxybiphenyl 1,2-Dioxygenase, domain 1"/>
    <property type="match status" value="2"/>
</dbReference>
<dbReference type="PANTHER" id="PTHR33993:SF10">
    <property type="entry name" value="CONSERVED PROTEIN"/>
    <property type="match status" value="1"/>
</dbReference>
<dbReference type="InterPro" id="IPR029068">
    <property type="entry name" value="Glyas_Bleomycin-R_OHBP_Dase"/>
</dbReference>
<dbReference type="Proteomes" id="UP000598297">
    <property type="component" value="Unassembled WGS sequence"/>
</dbReference>
<accession>A0A964UZ30</accession>
<evidence type="ECO:0000259" key="1">
    <source>
        <dbReference type="PROSITE" id="PS51819"/>
    </source>
</evidence>
<dbReference type="OrthoDB" id="9793039at2"/>
<sequence>MLTTRFVAGSLTWTDVGTPDIGRANAFYAGVLGWTAEGASEKFGGYVTYRSDGQSVAGGMEVPESDAAPSWSLYFRTPDAEATAKAVRQAGGEVVMEPMDVGDLGRMVVCTDPTGAGFSLWQAGTMPGFEAVDRPGTLCWAELYTGDVPAATAFYGEALGLRTFDVPFPGGSYVTVYPDGKDEDAMFGGVVPKASDPLEAEGEPYWLPYFEVADCDAAADVARRRGGTVRFGPMDLEGVGRVAKLADPFGARFAVLTPAPREA</sequence>
<evidence type="ECO:0000313" key="3">
    <source>
        <dbReference type="Proteomes" id="UP000598297"/>
    </source>
</evidence>
<keyword evidence="3" id="KW-1185">Reference proteome</keyword>
<dbReference type="InterPro" id="IPR004360">
    <property type="entry name" value="Glyas_Fos-R_dOase_dom"/>
</dbReference>
<feature type="domain" description="VOC" evidence="1">
    <location>
        <begin position="10"/>
        <end position="123"/>
    </location>
</feature>
<name>A0A964UZ30_9ACTN</name>
<dbReference type="SUPFAM" id="SSF54593">
    <property type="entry name" value="Glyoxalase/Bleomycin resistance protein/Dihydroxybiphenyl dioxygenase"/>
    <property type="match status" value="2"/>
</dbReference>
<dbReference type="PANTHER" id="PTHR33993">
    <property type="entry name" value="GLYOXALASE-RELATED"/>
    <property type="match status" value="1"/>
</dbReference>
<dbReference type="InterPro" id="IPR052164">
    <property type="entry name" value="Anthracycline_SecMetBiosynth"/>
</dbReference>
<evidence type="ECO:0000313" key="2">
    <source>
        <dbReference type="EMBL" id="NBE56953.1"/>
    </source>
</evidence>